<proteinExistence type="predicted"/>
<gene>
    <name evidence="1" type="ORF">LCGC14_1793220</name>
</gene>
<evidence type="ECO:0000313" key="1">
    <source>
        <dbReference type="EMBL" id="KKM01558.1"/>
    </source>
</evidence>
<name>A0A0F9JRF8_9ZZZZ</name>
<dbReference type="AlphaFoldDB" id="A0A0F9JRF8"/>
<comment type="caution">
    <text evidence="1">The sequence shown here is derived from an EMBL/GenBank/DDBJ whole genome shotgun (WGS) entry which is preliminary data.</text>
</comment>
<dbReference type="EMBL" id="LAZR01017165">
    <property type="protein sequence ID" value="KKM01558.1"/>
    <property type="molecule type" value="Genomic_DNA"/>
</dbReference>
<accession>A0A0F9JRF8</accession>
<sequence>MPGNFTLGCLLGAYDKAQSFDVASVNNPSEINSWVLGAPVTVASYTNKTAVGCLHVHSSGQGIRIRANSYSGVTSVLQYSYGVPEDAHKRWFPDITTHDIRMDAWFTMDTAAQSGRGTYELQAGPSVLLSMPYITDGEIEHHRIITTVFSNGVRPQALFRTFGNVGYEFYIDDVVTQIDPIDIFPEYSFQDQQRIIKNQNRTIGGKLHTYTWGQYFQYTVPLQFLSDSHANLINWWWQNQFNLAFTLDTSDSESMFICRIINDRKPIGQRVRPYQDRWAGVLHLESIDEGSLVF</sequence>
<protein>
    <submittedName>
        <fullName evidence="1">Uncharacterized protein</fullName>
    </submittedName>
</protein>
<reference evidence="1" key="1">
    <citation type="journal article" date="2015" name="Nature">
        <title>Complex archaea that bridge the gap between prokaryotes and eukaryotes.</title>
        <authorList>
            <person name="Spang A."/>
            <person name="Saw J.H."/>
            <person name="Jorgensen S.L."/>
            <person name="Zaremba-Niedzwiedzka K."/>
            <person name="Martijn J."/>
            <person name="Lind A.E."/>
            <person name="van Eijk R."/>
            <person name="Schleper C."/>
            <person name="Guy L."/>
            <person name="Ettema T.J."/>
        </authorList>
    </citation>
    <scope>NUCLEOTIDE SEQUENCE</scope>
</reference>
<organism evidence="1">
    <name type="scientific">marine sediment metagenome</name>
    <dbReference type="NCBI Taxonomy" id="412755"/>
    <lineage>
        <taxon>unclassified sequences</taxon>
        <taxon>metagenomes</taxon>
        <taxon>ecological metagenomes</taxon>
    </lineage>
</organism>